<dbReference type="EMBL" id="CM039178">
    <property type="protein sequence ID" value="KAH9682164.1"/>
    <property type="molecule type" value="Genomic_DNA"/>
</dbReference>
<gene>
    <name evidence="1" type="ORF">KPL71_027246</name>
</gene>
<sequence>MEPLPLHLCKPYKLSSILNRLYSLIHVTALTSLIYYRVSSLASTPLASLPAQLLVFALELLLSLLWLLNQAYLWNPVSRRVFPERLPENEQNLPAIDVFICTADPKKEPPLEVMNTVLSAMALDYPSKKLHVYLSDDAGSALTLLALRQACAFASSWLPFCRRFGIKTRCPKRKYELFKEHIRIAEEEKSSATDKINPSIVEVIIDKSDDEVRTNQVEMPLLVYVSREKRPPHPHHFKAGALNCLLRVSSILSNSPYILVLDCDMYCNDPTSAKQAMCFHLDPKLSPSLAFVQFPQKFHNISSNDIYDSQLRTTFQVRWPGMDGIQGPMLSGTCFYMKREALYGIFLQKELHHLKESFGPSNELIISLQRSNQRKTIGNGTLSSTLQQEAQFLASYNYETNTLWGKQARYLYKSLIEDYFTGFILHCKGWKSVFCNPSRSAFLGSATSSLNDTLVQGTRWNCGLLEVTFSKCSPPLYGLSRMPLLQTMCYSYYALQPFYSLPLWCLASVPQLCLINGISLYPKVSSPWFVIFSSIFLCSLLKHLVDVLVTGGSVQTWCNEQRIWMIKSLTCYTYGTIDAILKCFGMKQPCFSPTNKVSDDEQAKLHQLGITRMVISGGANELLGQVILSFYILLESYPIIEGMAWRKDTGLVPASVALLSFVLSIIFLLLGSVVLSSKFGSGDFGNGSGGDGHGGVGHSGGDGHSGGGGHSDGDEGNVGGDDGNGSGDGRGGHASDGSGGGGGAVAAAAAATAAMAAMATAATMAIMTATTATTATTMTAATATTAVTMTAAAAMTASAYMAAAEDT</sequence>
<proteinExistence type="predicted"/>
<organism evidence="1 2">
    <name type="scientific">Citrus sinensis</name>
    <name type="common">Sweet orange</name>
    <name type="synonym">Citrus aurantium var. sinensis</name>
    <dbReference type="NCBI Taxonomy" id="2711"/>
    <lineage>
        <taxon>Eukaryota</taxon>
        <taxon>Viridiplantae</taxon>
        <taxon>Streptophyta</taxon>
        <taxon>Embryophyta</taxon>
        <taxon>Tracheophyta</taxon>
        <taxon>Spermatophyta</taxon>
        <taxon>Magnoliopsida</taxon>
        <taxon>eudicotyledons</taxon>
        <taxon>Gunneridae</taxon>
        <taxon>Pentapetalae</taxon>
        <taxon>rosids</taxon>
        <taxon>malvids</taxon>
        <taxon>Sapindales</taxon>
        <taxon>Rutaceae</taxon>
        <taxon>Aurantioideae</taxon>
        <taxon>Citrus</taxon>
    </lineage>
</organism>
<evidence type="ECO:0000313" key="1">
    <source>
        <dbReference type="EMBL" id="KAH9682164.1"/>
    </source>
</evidence>
<keyword evidence="2" id="KW-1185">Reference proteome</keyword>
<reference evidence="2" key="1">
    <citation type="journal article" date="2023" name="Hortic. Res.">
        <title>A chromosome-level phased genome enabling allele-level studies in sweet orange: a case study on citrus Huanglongbing tolerance.</title>
        <authorList>
            <person name="Wu B."/>
            <person name="Yu Q."/>
            <person name="Deng Z."/>
            <person name="Duan Y."/>
            <person name="Luo F."/>
            <person name="Gmitter F. Jr."/>
        </authorList>
    </citation>
    <scope>NUCLEOTIDE SEQUENCE [LARGE SCALE GENOMIC DNA]</scope>
    <source>
        <strain evidence="2">cv. Valencia</strain>
    </source>
</reference>
<accession>A0ACB8I532</accession>
<name>A0ACB8I532_CITSI</name>
<evidence type="ECO:0000313" key="2">
    <source>
        <dbReference type="Proteomes" id="UP000829398"/>
    </source>
</evidence>
<dbReference type="Proteomes" id="UP000829398">
    <property type="component" value="Chromosome 9"/>
</dbReference>
<comment type="caution">
    <text evidence="1">The sequence shown here is derived from an EMBL/GenBank/DDBJ whole genome shotgun (WGS) entry which is preliminary data.</text>
</comment>
<protein>
    <submittedName>
        <fullName evidence="1">Cellulose synthase-like protein G2</fullName>
    </submittedName>
</protein>